<evidence type="ECO:0000259" key="2">
    <source>
        <dbReference type="PROSITE" id="PS50943"/>
    </source>
</evidence>
<dbReference type="GO" id="GO:0005829">
    <property type="term" value="C:cytosol"/>
    <property type="evidence" value="ECO:0007669"/>
    <property type="project" value="TreeGrafter"/>
</dbReference>
<dbReference type="CDD" id="cd00093">
    <property type="entry name" value="HTH_XRE"/>
    <property type="match status" value="1"/>
</dbReference>
<dbReference type="SUPFAM" id="SSF47413">
    <property type="entry name" value="lambda repressor-like DNA-binding domains"/>
    <property type="match status" value="1"/>
</dbReference>
<feature type="domain" description="HTH cro/C1-type" evidence="2">
    <location>
        <begin position="12"/>
        <end position="66"/>
    </location>
</feature>
<reference evidence="3 4" key="1">
    <citation type="submission" date="2019-03" db="EMBL/GenBank/DDBJ databases">
        <title>Genomic Encyclopedia of Type Strains, Phase IV (KMG-IV): sequencing the most valuable type-strain genomes for metagenomic binning, comparative biology and taxonomic classification.</title>
        <authorList>
            <person name="Goeker M."/>
        </authorList>
    </citation>
    <scope>NUCLEOTIDE SEQUENCE [LARGE SCALE GENOMIC DNA]</scope>
    <source>
        <strain evidence="3 4">DSM 102852</strain>
    </source>
</reference>
<dbReference type="InterPro" id="IPR010982">
    <property type="entry name" value="Lambda_DNA-bd_dom_sf"/>
</dbReference>
<dbReference type="InterPro" id="IPR001387">
    <property type="entry name" value="Cro/C1-type_HTH"/>
</dbReference>
<sequence>MQNKSNFIGEQIRRIRKAKLLSQEVLSEKIGIDPKSLGRIEKGDYYPAIDTLMRLAVALEVSIKDFFPDDVKKSSDNPVLADIRHALSDFIYSADEQELLLLLLYKHYVKILENKT</sequence>
<dbReference type="Gene3D" id="1.10.260.40">
    <property type="entry name" value="lambda repressor-like DNA-binding domains"/>
    <property type="match status" value="1"/>
</dbReference>
<dbReference type="AlphaFoldDB" id="A0A4R6Y0N4"/>
<dbReference type="InterPro" id="IPR050807">
    <property type="entry name" value="TransReg_Diox_bact_type"/>
</dbReference>
<keyword evidence="1" id="KW-0238">DNA-binding</keyword>
<name>A0A4R6Y0N4_9BURK</name>
<dbReference type="SMART" id="SM00530">
    <property type="entry name" value="HTH_XRE"/>
    <property type="match status" value="1"/>
</dbReference>
<dbReference type="Pfam" id="PF01381">
    <property type="entry name" value="HTH_3"/>
    <property type="match status" value="1"/>
</dbReference>
<dbReference type="GO" id="GO:0003677">
    <property type="term" value="F:DNA binding"/>
    <property type="evidence" value="ECO:0007669"/>
    <property type="project" value="UniProtKB-KW"/>
</dbReference>
<keyword evidence="4" id="KW-1185">Reference proteome</keyword>
<protein>
    <submittedName>
        <fullName evidence="3">Helix-turn-helix protein</fullName>
    </submittedName>
</protein>
<dbReference type="EMBL" id="SNZE01000031">
    <property type="protein sequence ID" value="TDR28902.1"/>
    <property type="molecule type" value="Genomic_DNA"/>
</dbReference>
<gene>
    <name evidence="3" type="ORF">DFR44_1312</name>
</gene>
<evidence type="ECO:0000256" key="1">
    <source>
        <dbReference type="ARBA" id="ARBA00023125"/>
    </source>
</evidence>
<dbReference type="GO" id="GO:0003700">
    <property type="term" value="F:DNA-binding transcription factor activity"/>
    <property type="evidence" value="ECO:0007669"/>
    <property type="project" value="TreeGrafter"/>
</dbReference>
<dbReference type="PANTHER" id="PTHR46797:SF1">
    <property type="entry name" value="METHYLPHOSPHONATE SYNTHASE"/>
    <property type="match status" value="1"/>
</dbReference>
<dbReference type="PANTHER" id="PTHR46797">
    <property type="entry name" value="HTH-TYPE TRANSCRIPTIONAL REGULATOR"/>
    <property type="match status" value="1"/>
</dbReference>
<evidence type="ECO:0000313" key="4">
    <source>
        <dbReference type="Proteomes" id="UP000294480"/>
    </source>
</evidence>
<accession>A0A4R6Y0N4</accession>
<dbReference type="PROSITE" id="PS50943">
    <property type="entry name" value="HTH_CROC1"/>
    <property type="match status" value="1"/>
</dbReference>
<evidence type="ECO:0000313" key="3">
    <source>
        <dbReference type="EMBL" id="TDR28902.1"/>
    </source>
</evidence>
<comment type="caution">
    <text evidence="3">The sequence shown here is derived from an EMBL/GenBank/DDBJ whole genome shotgun (WGS) entry which is preliminary data.</text>
</comment>
<dbReference type="Proteomes" id="UP000294480">
    <property type="component" value="Unassembled WGS sequence"/>
</dbReference>
<organism evidence="3 4">
    <name type="scientific">Hydromonas duriensis</name>
    <dbReference type="NCBI Taxonomy" id="1527608"/>
    <lineage>
        <taxon>Bacteria</taxon>
        <taxon>Pseudomonadati</taxon>
        <taxon>Pseudomonadota</taxon>
        <taxon>Betaproteobacteria</taxon>
        <taxon>Burkholderiales</taxon>
        <taxon>Burkholderiaceae</taxon>
        <taxon>Hydromonas</taxon>
    </lineage>
</organism>
<proteinExistence type="predicted"/>